<dbReference type="GO" id="GO:0051537">
    <property type="term" value="F:2 iron, 2 sulfur cluster binding"/>
    <property type="evidence" value="ECO:0007669"/>
    <property type="project" value="UniProtKB-ARBA"/>
</dbReference>
<evidence type="ECO:0000313" key="5">
    <source>
        <dbReference type="Proteomes" id="UP000002192"/>
    </source>
</evidence>
<organism evidence="4 5">
    <name type="scientific">Blochmanniella floridana</name>
    <dbReference type="NCBI Taxonomy" id="203907"/>
    <lineage>
        <taxon>Bacteria</taxon>
        <taxon>Pseudomonadati</taxon>
        <taxon>Pseudomonadota</taxon>
        <taxon>Gammaproteobacteria</taxon>
        <taxon>Enterobacterales</taxon>
        <taxon>Enterobacteriaceae</taxon>
        <taxon>ant endosymbionts</taxon>
        <taxon>Candidatus Blochmanniella</taxon>
    </lineage>
</organism>
<evidence type="ECO:0000313" key="4">
    <source>
        <dbReference type="EMBL" id="CAD83425.1"/>
    </source>
</evidence>
<dbReference type="Pfam" id="PF01521">
    <property type="entry name" value="Fe-S_biosyn"/>
    <property type="match status" value="1"/>
</dbReference>
<accession>Q7VR64</accession>
<dbReference type="PANTHER" id="PTHR10072">
    <property type="entry name" value="IRON-SULFUR CLUSTER ASSEMBLY PROTEIN"/>
    <property type="match status" value="1"/>
</dbReference>
<sequence length="127" mass="14604">MHNDTYNKYLKTNQKKILWKGITLTDPAVQHIMKLINHEKNIVLGFKITIKKSGCAGLTYKISKVTNLEENTIVYEYNGIKLFIPIEVMPFIDGTELDYIQDGLNYSFKFNNPKARYSCGCGESFNI</sequence>
<dbReference type="PANTHER" id="PTHR10072:SF47">
    <property type="entry name" value="PROTEIN SUFA"/>
    <property type="match status" value="1"/>
</dbReference>
<name>Q7VR64_BLOFL</name>
<evidence type="ECO:0000259" key="3">
    <source>
        <dbReference type="Pfam" id="PF01521"/>
    </source>
</evidence>
<protein>
    <submittedName>
        <fullName evidence="4">HesB-like domain</fullName>
    </submittedName>
</protein>
<dbReference type="EMBL" id="BX248583">
    <property type="protein sequence ID" value="CAD83425.1"/>
    <property type="molecule type" value="Genomic_DNA"/>
</dbReference>
<dbReference type="GO" id="GO:0016226">
    <property type="term" value="P:iron-sulfur cluster assembly"/>
    <property type="evidence" value="ECO:0007669"/>
    <property type="project" value="InterPro"/>
</dbReference>
<dbReference type="HOGENOM" id="CLU_069054_4_2_6"/>
<feature type="domain" description="Core" evidence="3">
    <location>
        <begin position="22"/>
        <end position="123"/>
    </location>
</feature>
<dbReference type="Gene3D" id="2.60.300.12">
    <property type="entry name" value="HesB-like domain"/>
    <property type="match status" value="1"/>
</dbReference>
<evidence type="ECO:0000256" key="2">
    <source>
        <dbReference type="ARBA" id="ARBA00023004"/>
    </source>
</evidence>
<dbReference type="OrthoDB" id="9801228at2"/>
<dbReference type="eggNOG" id="COG0316">
    <property type="taxonomic scope" value="Bacteria"/>
</dbReference>
<dbReference type="InterPro" id="IPR050322">
    <property type="entry name" value="Fe-S_cluster_asmbl/transfer"/>
</dbReference>
<dbReference type="SUPFAM" id="SSF89360">
    <property type="entry name" value="HesB-like domain"/>
    <property type="match status" value="1"/>
</dbReference>
<dbReference type="GO" id="GO:0005829">
    <property type="term" value="C:cytosol"/>
    <property type="evidence" value="ECO:0007669"/>
    <property type="project" value="TreeGrafter"/>
</dbReference>
<dbReference type="Proteomes" id="UP000002192">
    <property type="component" value="Chromosome"/>
</dbReference>
<proteinExistence type="inferred from homology"/>
<dbReference type="InterPro" id="IPR035903">
    <property type="entry name" value="HesB-like_dom_sf"/>
</dbReference>
<dbReference type="AlphaFoldDB" id="Q7VR64"/>
<keyword evidence="5" id="KW-1185">Reference proteome</keyword>
<gene>
    <name evidence="4" type="primary">sufA</name>
    <name evidence="4" type="ordered locus">Bfl358</name>
</gene>
<evidence type="ECO:0000256" key="1">
    <source>
        <dbReference type="ARBA" id="ARBA00006718"/>
    </source>
</evidence>
<dbReference type="PROSITE" id="PS01152">
    <property type="entry name" value="HESB"/>
    <property type="match status" value="1"/>
</dbReference>
<keyword evidence="2" id="KW-0408">Iron</keyword>
<dbReference type="NCBIfam" id="TIGR00049">
    <property type="entry name" value="iron-sulfur cluster assembly accessory protein"/>
    <property type="match status" value="1"/>
</dbReference>
<dbReference type="STRING" id="203907.Bfl358"/>
<dbReference type="InterPro" id="IPR000361">
    <property type="entry name" value="ATAP_core_dom"/>
</dbReference>
<reference evidence="4 5" key="1">
    <citation type="journal article" date="2003" name="Proc. Natl. Acad. Sci. U.S.A.">
        <title>The genome sequence of Blochmannia floridanus: comparative analysis of reduced genomes.</title>
        <authorList>
            <person name="Gil R."/>
            <person name="Silva F.J."/>
            <person name="Zientz E."/>
            <person name="Delmotte F."/>
            <person name="Gonzalez-Candelas F."/>
            <person name="Latorre A."/>
            <person name="Rausell C."/>
            <person name="Kramerbeek J."/>
            <person name="Gadau J."/>
            <person name="Hoelldobler B."/>
            <person name="van Ham R.C.H.J."/>
            <person name="Gross R."/>
            <person name="Moya A."/>
        </authorList>
    </citation>
    <scope>NUCLEOTIDE SEQUENCE [LARGE SCALE GENOMIC DNA]</scope>
</reference>
<dbReference type="InterPro" id="IPR017870">
    <property type="entry name" value="FeS_cluster_insertion_CS"/>
</dbReference>
<dbReference type="KEGG" id="bfl:Bfl358"/>
<comment type="similarity">
    <text evidence="1">Belongs to the HesB/IscA family.</text>
</comment>
<dbReference type="InterPro" id="IPR016092">
    <property type="entry name" value="ATAP"/>
</dbReference>